<accession>A0A7X2MZJ1</accession>
<evidence type="ECO:0000256" key="1">
    <source>
        <dbReference type="SAM" id="Phobius"/>
    </source>
</evidence>
<proteinExistence type="predicted"/>
<keyword evidence="1" id="KW-0812">Transmembrane</keyword>
<gene>
    <name evidence="2" type="ORF">FYJ33_11305</name>
</gene>
<sequence>MENISCDVCIDLMMLVKDNAASDDSIKLVNKHISECEECRRVFEEDREALERPINDSEILKRIKRRISIITVIMVVIGTLTGVVLTNSMGMFYNFIIMPLIGGIGYILLNKKWYYVSIFIAVTSYIGNFVQNIMESVSIQESLIGAVYFTAAYTFCCSLR</sequence>
<feature type="transmembrane region" description="Helical" evidence="1">
    <location>
        <begin position="91"/>
        <end position="108"/>
    </location>
</feature>
<feature type="transmembrane region" description="Helical" evidence="1">
    <location>
        <begin position="67"/>
        <end position="85"/>
    </location>
</feature>
<feature type="transmembrane region" description="Helical" evidence="1">
    <location>
        <begin position="113"/>
        <end position="130"/>
    </location>
</feature>
<dbReference type="EMBL" id="VULX01000019">
    <property type="protein sequence ID" value="MSR91963.1"/>
    <property type="molecule type" value="Genomic_DNA"/>
</dbReference>
<dbReference type="RefSeq" id="WP_154531865.1">
    <property type="nucleotide sequence ID" value="NZ_JAQXTV010000214.1"/>
</dbReference>
<comment type="caution">
    <text evidence="2">The sequence shown here is derived from an EMBL/GenBank/DDBJ whole genome shotgun (WGS) entry which is preliminary data.</text>
</comment>
<feature type="transmembrane region" description="Helical" evidence="1">
    <location>
        <begin position="142"/>
        <end position="159"/>
    </location>
</feature>
<reference evidence="2 3" key="1">
    <citation type="submission" date="2019-08" db="EMBL/GenBank/DDBJ databases">
        <title>In-depth cultivation of the pig gut microbiome towards novel bacterial diversity and tailored functional studies.</title>
        <authorList>
            <person name="Wylensek D."/>
            <person name="Hitch T.C.A."/>
            <person name="Clavel T."/>
        </authorList>
    </citation>
    <scope>NUCLEOTIDE SEQUENCE [LARGE SCALE GENOMIC DNA]</scope>
    <source>
        <strain evidence="2 3">WCA-383-APC-5B</strain>
    </source>
</reference>
<evidence type="ECO:0000313" key="2">
    <source>
        <dbReference type="EMBL" id="MSR91963.1"/>
    </source>
</evidence>
<keyword evidence="3" id="KW-1185">Reference proteome</keyword>
<dbReference type="Proteomes" id="UP000460287">
    <property type="component" value="Unassembled WGS sequence"/>
</dbReference>
<protein>
    <submittedName>
        <fullName evidence="2">Zf-HC2 domain-containing protein</fullName>
    </submittedName>
</protein>
<evidence type="ECO:0000313" key="3">
    <source>
        <dbReference type="Proteomes" id="UP000460287"/>
    </source>
</evidence>
<keyword evidence="1" id="KW-1133">Transmembrane helix</keyword>
<name>A0A7X2MZJ1_9CLOT</name>
<organism evidence="2 3">
    <name type="scientific">Inconstantimicrobium porci</name>
    <dbReference type="NCBI Taxonomy" id="2652291"/>
    <lineage>
        <taxon>Bacteria</taxon>
        <taxon>Bacillati</taxon>
        <taxon>Bacillota</taxon>
        <taxon>Clostridia</taxon>
        <taxon>Eubacteriales</taxon>
        <taxon>Clostridiaceae</taxon>
        <taxon>Inconstantimicrobium</taxon>
    </lineage>
</organism>
<keyword evidence="1" id="KW-0472">Membrane</keyword>
<dbReference type="AlphaFoldDB" id="A0A7X2MZJ1"/>